<gene>
    <name evidence="3" type="ORF">SNTW_16920</name>
</gene>
<dbReference type="Proteomes" id="UP000317935">
    <property type="component" value="Chromosome"/>
</dbReference>
<dbReference type="Pfam" id="PF04556">
    <property type="entry name" value="DpnII"/>
    <property type="match status" value="1"/>
</dbReference>
<dbReference type="GO" id="GO:0003677">
    <property type="term" value="F:DNA binding"/>
    <property type="evidence" value="ECO:0007669"/>
    <property type="project" value="InterPro"/>
</dbReference>
<evidence type="ECO:0000259" key="2">
    <source>
        <dbReference type="Pfam" id="PF04556"/>
    </source>
</evidence>
<feature type="domain" description="Restriction endonuclease type II DpnII-like" evidence="2">
    <location>
        <begin position="529"/>
        <end position="763"/>
    </location>
</feature>
<dbReference type="Gene3D" id="3.40.91.80">
    <property type="match status" value="1"/>
</dbReference>
<evidence type="ECO:0000256" key="1">
    <source>
        <dbReference type="SAM" id="Phobius"/>
    </source>
</evidence>
<organism evidence="3 4">
    <name type="scientific">Helicobacter suis</name>
    <dbReference type="NCBI Taxonomy" id="104628"/>
    <lineage>
        <taxon>Bacteria</taxon>
        <taxon>Pseudomonadati</taxon>
        <taxon>Campylobacterota</taxon>
        <taxon>Epsilonproteobacteria</taxon>
        <taxon>Campylobacterales</taxon>
        <taxon>Helicobacteraceae</taxon>
        <taxon>Helicobacter</taxon>
    </lineage>
</organism>
<reference evidence="3 4" key="1">
    <citation type="submission" date="2019-06" db="EMBL/GenBank/DDBJ databases">
        <title>Complete genome sequence of Helicobacter suis SNTW101c.</title>
        <authorList>
            <person name="Rimbara E."/>
            <person name="Suzuki M."/>
            <person name="Matsui H."/>
            <person name="Nakamura M."/>
            <person name="Mori S."/>
            <person name="Shibayama K."/>
        </authorList>
    </citation>
    <scope>NUCLEOTIDE SEQUENCE [LARGE SCALE GENOMIC DNA]</scope>
    <source>
        <strain evidence="3 4">SNTW101c</strain>
    </source>
</reference>
<protein>
    <recommendedName>
        <fullName evidence="2">Restriction endonuclease type II DpnII-like domain-containing protein</fullName>
    </recommendedName>
</protein>
<dbReference type="InterPro" id="IPR007637">
    <property type="entry name" value="Restrct_endonuc_II_DpnII-like"/>
</dbReference>
<proteinExistence type="predicted"/>
<evidence type="ECO:0000313" key="3">
    <source>
        <dbReference type="EMBL" id="BCD71047.1"/>
    </source>
</evidence>
<dbReference type="AlphaFoldDB" id="A0A6J4CZY3"/>
<keyword evidence="1" id="KW-1133">Transmembrane helix</keyword>
<dbReference type="InterPro" id="IPR038365">
    <property type="entry name" value="EcoRII_C_sf"/>
</dbReference>
<feature type="transmembrane region" description="Helical" evidence="1">
    <location>
        <begin position="96"/>
        <end position="123"/>
    </location>
</feature>
<keyword evidence="1" id="KW-0812">Transmembrane</keyword>
<feature type="transmembrane region" description="Helical" evidence="1">
    <location>
        <begin position="71"/>
        <end position="90"/>
    </location>
</feature>
<sequence length="770" mass="88651">MPLIFDRGDKKYKAYVRNWTAHYKRLYCETRDNYNLRIDDYTCECNAIRVAKAKADEHFQVFSDAFRGGNIGNIIGAFISAIIGIGLAVFTGGASLVATIVSTTAAVTSAVTAIVGSIAMGVLNEHSKNAIRYYQNTTSNIGIATQIAKSQTSAKNPRVNALIYHPYEILAEGSIYKDGAPGSVSYIGIEAFNPMRGILGTKSINVLGEKINNRAHRHMAGNAYYDGLNLDMPKAQHNLYNPKNIEYLKIKIDSRIKQLEQGFKILAENYFGAFDEGGNPLGRMYEEHSKADITPIVNHINTESFIIQNQYYREGKRLPLFEKMNPPGKVRIRSFYESKGLVHVSQWRQDYEFSRKYWYWYDYAIDQDGYIQYKKRNDESYNEGHKVGAKVLALLWYEQNREPPNISELAQRYLDKEKLNLSVDEEYSAQRAYEDYLIEYWHCFSVYLLDETTNLRPNDSAYRDWYYWKYEAIVGFDNKRQNYYDTIIQVQSWDQVFFNSIVEQNVSLNEVEIRKQNTFKAFIRAKLAEQENFYLACKHLSSLLEINPQDLLKKNAALFDQYPQAFQILPLLLAIRNPLEIVLNPSGQEVPLQSYLDSATGVCTFLTESGLILSSGRIHNLEDFIFCIEVGLDSNARKNRSGLLMEAHLEHIFKQAGLNFKTQVSTKEFEDLHRNFGKDIKKSDFVVFGSKMIYFIECNFYSSGGSKLNEVARAYQELASHFKKHAQKRFIWITDGQGWLEAKNKLEEAYKSVCIYNLSQLERLLDELKT</sequence>
<dbReference type="GO" id="GO:0009307">
    <property type="term" value="P:DNA restriction-modification system"/>
    <property type="evidence" value="ECO:0007669"/>
    <property type="project" value="InterPro"/>
</dbReference>
<dbReference type="InterPro" id="IPR011335">
    <property type="entry name" value="Restrct_endonuc-II-like"/>
</dbReference>
<dbReference type="RefSeq" id="WP_231102936.1">
    <property type="nucleotide sequence ID" value="NZ_AP019774.1"/>
</dbReference>
<dbReference type="SUPFAM" id="SSF52980">
    <property type="entry name" value="Restriction endonuclease-like"/>
    <property type="match status" value="1"/>
</dbReference>
<dbReference type="GO" id="GO:0009036">
    <property type="term" value="F:type II site-specific deoxyribonuclease activity"/>
    <property type="evidence" value="ECO:0007669"/>
    <property type="project" value="InterPro"/>
</dbReference>
<evidence type="ECO:0000313" key="4">
    <source>
        <dbReference type="Proteomes" id="UP000317935"/>
    </source>
</evidence>
<dbReference type="EMBL" id="AP019774">
    <property type="protein sequence ID" value="BCD71047.1"/>
    <property type="molecule type" value="Genomic_DNA"/>
</dbReference>
<accession>A0A6J4CZY3</accession>
<keyword evidence="1" id="KW-0472">Membrane</keyword>
<name>A0A6J4CZY3_9HELI</name>